<gene>
    <name evidence="3" type="ORF">BKA67DRAFT_172069</name>
</gene>
<keyword evidence="4" id="KW-1185">Reference proteome</keyword>
<name>A0A9P9A1B7_9PEZI</name>
<feature type="signal peptide" evidence="2">
    <location>
        <begin position="1"/>
        <end position="22"/>
    </location>
</feature>
<evidence type="ECO:0000313" key="3">
    <source>
        <dbReference type="EMBL" id="KAH6656855.1"/>
    </source>
</evidence>
<evidence type="ECO:0000256" key="1">
    <source>
        <dbReference type="SAM" id="MobiDB-lite"/>
    </source>
</evidence>
<sequence length="459" mass="47772">MICQISAAVAFFICRGLGQLSADQVEAEVEAVPGVWFDGQLRSVCYTYITTVLITVHSDGDGTSLAEERPSKSSGDDKDVTRSADGILTEPMIKSNLVSYSMTGALDISRRLQPESAKSEGTSAGGVTDTGATNVGTSGVGVSDGGTTSGRETTGGTSNAGNNTADATDGNLMNGLPPDVTSTDEIPSDGTPQIGAPPQGTPAHEFSTVRNSTDDFLTGEFSTDESHATKETSFSSEYIANSATSMEQFASLVTVMSASDSNSFATGSQISSHPAEPLSISTPSTAFQPPATTLSENISSLTQPRLSITNIASVVSSISDAIGLSTGGLRFSSISASLLTDILTTLVPTATSSTSALTASAISTVILSVELQVVNDTQKRDLELQTRDEISGYVGDETMWNPSNCSDATVYRQSRGQLVAISKKRTLSVDPGVPYINMADYPGGSIETCVYFSITVYTY</sequence>
<proteinExistence type="predicted"/>
<dbReference type="GeneID" id="70124122"/>
<feature type="compositionally biased region" description="Low complexity" evidence="1">
    <location>
        <begin position="149"/>
        <end position="171"/>
    </location>
</feature>
<evidence type="ECO:0000256" key="2">
    <source>
        <dbReference type="SAM" id="SignalP"/>
    </source>
</evidence>
<comment type="caution">
    <text evidence="3">The sequence shown here is derived from an EMBL/GenBank/DDBJ whole genome shotgun (WGS) entry which is preliminary data.</text>
</comment>
<dbReference type="RefSeq" id="XP_045961089.1">
    <property type="nucleotide sequence ID" value="XM_046095229.1"/>
</dbReference>
<feature type="region of interest" description="Disordered" evidence="1">
    <location>
        <begin position="111"/>
        <end position="205"/>
    </location>
</feature>
<keyword evidence="2" id="KW-0732">Signal</keyword>
<evidence type="ECO:0000313" key="4">
    <source>
        <dbReference type="Proteomes" id="UP000758603"/>
    </source>
</evidence>
<dbReference type="OrthoDB" id="4405280at2759"/>
<dbReference type="EMBL" id="JAGPXC010000002">
    <property type="protein sequence ID" value="KAH6656855.1"/>
    <property type="molecule type" value="Genomic_DNA"/>
</dbReference>
<reference evidence="3" key="1">
    <citation type="journal article" date="2021" name="Nat. Commun.">
        <title>Genetic determinants of endophytism in the Arabidopsis root mycobiome.</title>
        <authorList>
            <person name="Mesny F."/>
            <person name="Miyauchi S."/>
            <person name="Thiergart T."/>
            <person name="Pickel B."/>
            <person name="Atanasova L."/>
            <person name="Karlsson M."/>
            <person name="Huettel B."/>
            <person name="Barry K.W."/>
            <person name="Haridas S."/>
            <person name="Chen C."/>
            <person name="Bauer D."/>
            <person name="Andreopoulos W."/>
            <person name="Pangilinan J."/>
            <person name="LaButti K."/>
            <person name="Riley R."/>
            <person name="Lipzen A."/>
            <person name="Clum A."/>
            <person name="Drula E."/>
            <person name="Henrissat B."/>
            <person name="Kohler A."/>
            <person name="Grigoriev I.V."/>
            <person name="Martin F.M."/>
            <person name="Hacquard S."/>
        </authorList>
    </citation>
    <scope>NUCLEOTIDE SEQUENCE</scope>
    <source>
        <strain evidence="3">MPI-SDFR-AT-0073</strain>
    </source>
</reference>
<accession>A0A9P9A1B7</accession>
<protein>
    <submittedName>
        <fullName evidence="3">Uncharacterized protein</fullName>
    </submittedName>
</protein>
<feature type="region of interest" description="Disordered" evidence="1">
    <location>
        <begin position="60"/>
        <end position="86"/>
    </location>
</feature>
<feature type="chain" id="PRO_5040118310" evidence="2">
    <location>
        <begin position="23"/>
        <end position="459"/>
    </location>
</feature>
<feature type="compositionally biased region" description="Basic and acidic residues" evidence="1">
    <location>
        <begin position="66"/>
        <end position="82"/>
    </location>
</feature>
<organism evidence="3 4">
    <name type="scientific">Truncatella angustata</name>
    <dbReference type="NCBI Taxonomy" id="152316"/>
    <lineage>
        <taxon>Eukaryota</taxon>
        <taxon>Fungi</taxon>
        <taxon>Dikarya</taxon>
        <taxon>Ascomycota</taxon>
        <taxon>Pezizomycotina</taxon>
        <taxon>Sordariomycetes</taxon>
        <taxon>Xylariomycetidae</taxon>
        <taxon>Amphisphaeriales</taxon>
        <taxon>Sporocadaceae</taxon>
        <taxon>Truncatella</taxon>
    </lineage>
</organism>
<feature type="region of interest" description="Disordered" evidence="1">
    <location>
        <begin position="263"/>
        <end position="287"/>
    </location>
</feature>
<feature type="compositionally biased region" description="Gly residues" evidence="1">
    <location>
        <begin position="138"/>
        <end position="148"/>
    </location>
</feature>
<dbReference type="AlphaFoldDB" id="A0A9P9A1B7"/>
<feature type="compositionally biased region" description="Polar residues" evidence="1">
    <location>
        <begin position="263"/>
        <end position="272"/>
    </location>
</feature>
<dbReference type="Proteomes" id="UP000758603">
    <property type="component" value="Unassembled WGS sequence"/>
</dbReference>